<dbReference type="CDD" id="cd00158">
    <property type="entry name" value="RHOD"/>
    <property type="match status" value="1"/>
</dbReference>
<dbReference type="PANTHER" id="PTHR43031">
    <property type="entry name" value="FAD-DEPENDENT OXIDOREDUCTASE"/>
    <property type="match status" value="1"/>
</dbReference>
<reference evidence="3" key="1">
    <citation type="journal article" date="2019" name="Int. J. Syst. Evol. Microbiol.">
        <title>The Global Catalogue of Microorganisms (GCM) 10K type strain sequencing project: providing services to taxonomists for standard genome sequencing and annotation.</title>
        <authorList>
            <consortium name="The Broad Institute Genomics Platform"/>
            <consortium name="The Broad Institute Genome Sequencing Center for Infectious Disease"/>
            <person name="Wu L."/>
            <person name="Ma J."/>
        </authorList>
    </citation>
    <scope>NUCLEOTIDE SEQUENCE [LARGE SCALE GENOMIC DNA]</scope>
    <source>
        <strain evidence="3">JCM 17809</strain>
    </source>
</reference>
<accession>A0ABP8JYQ0</accession>
<dbReference type="EMBL" id="BAABGM010000001">
    <property type="protein sequence ID" value="GAA4397652.1"/>
    <property type="molecule type" value="Genomic_DNA"/>
</dbReference>
<dbReference type="SMART" id="SM00450">
    <property type="entry name" value="RHOD"/>
    <property type="match status" value="1"/>
</dbReference>
<gene>
    <name evidence="2" type="ORF">GCM10023168_02820</name>
</gene>
<organism evidence="2 3">
    <name type="scientific">Fodinibacter luteus</name>
    <dbReference type="NCBI Taxonomy" id="552064"/>
    <lineage>
        <taxon>Bacteria</taxon>
        <taxon>Bacillati</taxon>
        <taxon>Actinomycetota</taxon>
        <taxon>Actinomycetes</taxon>
        <taxon>Micrococcales</taxon>
        <taxon>Intrasporangiaceae</taxon>
        <taxon>Fodinibacter (ex Wang et al. 2009)</taxon>
    </lineage>
</organism>
<dbReference type="Gene3D" id="3.40.250.10">
    <property type="entry name" value="Rhodanese-like domain"/>
    <property type="match status" value="1"/>
</dbReference>
<sequence length="106" mass="10934">MTRTVDIQFLKARHADGAVVLDVREPAEYLGGHVPGAVLAPMSRITASLGGVPKDQTVFVICQSGNRSRSMADLLTALGYDAVSVDGGTAGWMAAGLPVVRGPQAA</sequence>
<dbReference type="RefSeq" id="WP_345201464.1">
    <property type="nucleotide sequence ID" value="NZ_BAABGM010000001.1"/>
</dbReference>
<dbReference type="InterPro" id="IPR050229">
    <property type="entry name" value="GlpE_sulfurtransferase"/>
</dbReference>
<dbReference type="Pfam" id="PF00581">
    <property type="entry name" value="Rhodanese"/>
    <property type="match status" value="1"/>
</dbReference>
<dbReference type="PROSITE" id="PS50206">
    <property type="entry name" value="RHODANESE_3"/>
    <property type="match status" value="1"/>
</dbReference>
<dbReference type="PANTHER" id="PTHR43031:SF1">
    <property type="entry name" value="PYRIDINE NUCLEOTIDE-DISULPHIDE OXIDOREDUCTASE"/>
    <property type="match status" value="1"/>
</dbReference>
<comment type="caution">
    <text evidence="2">The sequence shown here is derived from an EMBL/GenBank/DDBJ whole genome shotgun (WGS) entry which is preliminary data.</text>
</comment>
<evidence type="ECO:0000313" key="3">
    <source>
        <dbReference type="Proteomes" id="UP001500945"/>
    </source>
</evidence>
<proteinExistence type="predicted"/>
<name>A0ABP8JYQ0_9MICO</name>
<keyword evidence="3" id="KW-1185">Reference proteome</keyword>
<dbReference type="InterPro" id="IPR001763">
    <property type="entry name" value="Rhodanese-like_dom"/>
</dbReference>
<dbReference type="SUPFAM" id="SSF52821">
    <property type="entry name" value="Rhodanese/Cell cycle control phosphatase"/>
    <property type="match status" value="1"/>
</dbReference>
<feature type="domain" description="Rhodanese" evidence="1">
    <location>
        <begin position="14"/>
        <end position="101"/>
    </location>
</feature>
<evidence type="ECO:0000313" key="2">
    <source>
        <dbReference type="EMBL" id="GAA4397652.1"/>
    </source>
</evidence>
<evidence type="ECO:0000259" key="1">
    <source>
        <dbReference type="PROSITE" id="PS50206"/>
    </source>
</evidence>
<dbReference type="InterPro" id="IPR036873">
    <property type="entry name" value="Rhodanese-like_dom_sf"/>
</dbReference>
<dbReference type="Proteomes" id="UP001500945">
    <property type="component" value="Unassembled WGS sequence"/>
</dbReference>
<protein>
    <recommendedName>
        <fullName evidence="1">Rhodanese domain-containing protein</fullName>
    </recommendedName>
</protein>